<name>A0ABP4XPI0_9MICO</name>
<evidence type="ECO:0000313" key="2">
    <source>
        <dbReference type="EMBL" id="GAA1787657.1"/>
    </source>
</evidence>
<organism evidence="2 3">
    <name type="scientific">Nostocoides veronense</name>
    <dbReference type="NCBI Taxonomy" id="330836"/>
    <lineage>
        <taxon>Bacteria</taxon>
        <taxon>Bacillati</taxon>
        <taxon>Actinomycetota</taxon>
        <taxon>Actinomycetes</taxon>
        <taxon>Micrococcales</taxon>
        <taxon>Intrasporangiaceae</taxon>
        <taxon>Nostocoides</taxon>
    </lineage>
</organism>
<reference evidence="3" key="1">
    <citation type="journal article" date="2019" name="Int. J. Syst. Evol. Microbiol.">
        <title>The Global Catalogue of Microorganisms (GCM) 10K type strain sequencing project: providing services to taxonomists for standard genome sequencing and annotation.</title>
        <authorList>
            <consortium name="The Broad Institute Genomics Platform"/>
            <consortium name="The Broad Institute Genome Sequencing Center for Infectious Disease"/>
            <person name="Wu L."/>
            <person name="Ma J."/>
        </authorList>
    </citation>
    <scope>NUCLEOTIDE SEQUENCE [LARGE SCALE GENOMIC DNA]</scope>
    <source>
        <strain evidence="3">JCM 15592</strain>
    </source>
</reference>
<keyword evidence="1" id="KW-0812">Transmembrane</keyword>
<dbReference type="EMBL" id="BAAAPO010000016">
    <property type="protein sequence ID" value="GAA1787657.1"/>
    <property type="molecule type" value="Genomic_DNA"/>
</dbReference>
<comment type="caution">
    <text evidence="2">The sequence shown here is derived from an EMBL/GenBank/DDBJ whole genome shotgun (WGS) entry which is preliminary data.</text>
</comment>
<keyword evidence="3" id="KW-1185">Reference proteome</keyword>
<gene>
    <name evidence="2" type="ORF">GCM10009811_10980</name>
</gene>
<feature type="transmembrane region" description="Helical" evidence="1">
    <location>
        <begin position="78"/>
        <end position="96"/>
    </location>
</feature>
<keyword evidence="1" id="KW-0472">Membrane</keyword>
<evidence type="ECO:0000313" key="3">
    <source>
        <dbReference type="Proteomes" id="UP001499938"/>
    </source>
</evidence>
<protein>
    <submittedName>
        <fullName evidence="2">Uncharacterized protein</fullName>
    </submittedName>
</protein>
<dbReference type="Proteomes" id="UP001499938">
    <property type="component" value="Unassembled WGS sequence"/>
</dbReference>
<dbReference type="RefSeq" id="WP_344082314.1">
    <property type="nucleotide sequence ID" value="NZ_BAAAPO010000016.1"/>
</dbReference>
<keyword evidence="1" id="KW-1133">Transmembrane helix</keyword>
<proteinExistence type="predicted"/>
<accession>A0ABP4XPI0</accession>
<sequence length="118" mass="12270">MSTTTTPSLLSGRLVTGTKVCIITSVLLIVLAAYFYFVPINITAQQGVFGCGSASNPPTEDFAKGVCQDLATINRIKAVSALISAFLVTGLGFLLFGSHQGSFPRVAADGQDPAELDS</sequence>
<evidence type="ECO:0000256" key="1">
    <source>
        <dbReference type="SAM" id="Phobius"/>
    </source>
</evidence>
<feature type="transmembrane region" description="Helical" evidence="1">
    <location>
        <begin position="20"/>
        <end position="37"/>
    </location>
</feature>